<keyword evidence="4" id="KW-1185">Reference proteome</keyword>
<dbReference type="Pfam" id="PF17289">
    <property type="entry name" value="Terminase_6C"/>
    <property type="match status" value="1"/>
</dbReference>
<accession>A0A840B1E1</accession>
<reference evidence="3 4" key="1">
    <citation type="submission" date="2020-08" db="EMBL/GenBank/DDBJ databases">
        <title>Genomic Encyclopedia of Type Strains, Phase IV (KMG-IV): sequencing the most valuable type-strain genomes for metagenomic binning, comparative biology and taxonomic classification.</title>
        <authorList>
            <person name="Goeker M."/>
        </authorList>
    </citation>
    <scope>NUCLEOTIDE SEQUENCE [LARGE SCALE GENOMIC DNA]</scope>
    <source>
        <strain evidence="3 4">DSM 29050</strain>
    </source>
</reference>
<feature type="domain" description="Terminase large subunit gp17-like C-terminal" evidence="2">
    <location>
        <begin position="3"/>
        <end position="98"/>
    </location>
</feature>
<proteinExistence type="predicted"/>
<dbReference type="Gene3D" id="3.30.420.240">
    <property type="match status" value="1"/>
</dbReference>
<sequence length="117" mass="13452">MVELATQWNARNIIIEDKGSGTSLIQQLRTEHHGIPYPTAFLPRDDKITRLHAQSARIEAGHVWLPERAPWLEDLRAEIASFPHGRHDDQVDSISQFLSWHFDMRSRCVQFARIGGV</sequence>
<evidence type="ECO:0000256" key="1">
    <source>
        <dbReference type="ARBA" id="ARBA00022612"/>
    </source>
</evidence>
<evidence type="ECO:0000313" key="4">
    <source>
        <dbReference type="Proteomes" id="UP000581447"/>
    </source>
</evidence>
<gene>
    <name evidence="3" type="ORF">GGR91_001989</name>
</gene>
<dbReference type="EMBL" id="JACIEA010000002">
    <property type="protein sequence ID" value="MBB3943731.1"/>
    <property type="molecule type" value="Genomic_DNA"/>
</dbReference>
<dbReference type="Proteomes" id="UP000581447">
    <property type="component" value="Unassembled WGS sequence"/>
</dbReference>
<comment type="caution">
    <text evidence="3">The sequence shown here is derived from an EMBL/GenBank/DDBJ whole genome shotgun (WGS) entry which is preliminary data.</text>
</comment>
<dbReference type="InterPro" id="IPR006517">
    <property type="entry name" value="Phage_terminase_lsu-like_C"/>
</dbReference>
<organism evidence="3 4">
    <name type="scientific">Sphingorhabdus rigui</name>
    <dbReference type="NCBI Taxonomy" id="1282858"/>
    <lineage>
        <taxon>Bacteria</taxon>
        <taxon>Pseudomonadati</taxon>
        <taxon>Pseudomonadota</taxon>
        <taxon>Alphaproteobacteria</taxon>
        <taxon>Sphingomonadales</taxon>
        <taxon>Sphingomonadaceae</taxon>
        <taxon>Sphingorhabdus</taxon>
    </lineage>
</organism>
<name>A0A840B1E1_9SPHN</name>
<evidence type="ECO:0000313" key="3">
    <source>
        <dbReference type="EMBL" id="MBB3943731.1"/>
    </source>
</evidence>
<protein>
    <submittedName>
        <fullName evidence="3">Putative phage terminase large subunit-like protein</fullName>
    </submittedName>
</protein>
<evidence type="ECO:0000259" key="2">
    <source>
        <dbReference type="Pfam" id="PF17289"/>
    </source>
</evidence>
<dbReference type="NCBIfam" id="TIGR01630">
    <property type="entry name" value="psiM2_ORF9"/>
    <property type="match status" value="1"/>
</dbReference>
<dbReference type="InterPro" id="IPR035421">
    <property type="entry name" value="Terminase_6C"/>
</dbReference>
<dbReference type="AlphaFoldDB" id="A0A840B1E1"/>
<keyword evidence="1" id="KW-1188">Viral release from host cell</keyword>